<dbReference type="RefSeq" id="WP_022606419.1">
    <property type="nucleotide sequence ID" value="NZ_ASSJ01000041.1"/>
</dbReference>
<accession>U5DB95</accession>
<dbReference type="InParanoid" id="U5DB95"/>
<evidence type="ECO:0000256" key="1">
    <source>
        <dbReference type="SAM" id="MobiDB-lite"/>
    </source>
</evidence>
<dbReference type="OrthoDB" id="9771846at2"/>
<dbReference type="STRING" id="582515.KR51_00016680"/>
<dbReference type="InterPro" id="IPR045499">
    <property type="entry name" value="DUF6492"/>
</dbReference>
<reference evidence="2 3" key="1">
    <citation type="submission" date="2013-05" db="EMBL/GenBank/DDBJ databases">
        <title>Draft genome sequence of Rubidibacter lacunae KORDI 51-2.</title>
        <authorList>
            <person name="Choi D.H."/>
            <person name="Noh J.H."/>
            <person name="Kwon K.-K."/>
            <person name="Lee J.-H."/>
            <person name="Ryu J.-Y."/>
        </authorList>
    </citation>
    <scope>NUCLEOTIDE SEQUENCE [LARGE SCALE GENOMIC DNA]</scope>
    <source>
        <strain evidence="2 3">KORDI 51-2</strain>
    </source>
</reference>
<dbReference type="AlphaFoldDB" id="U5DB95"/>
<dbReference type="eggNOG" id="ENOG502ZABQ">
    <property type="taxonomic scope" value="Bacteria"/>
</dbReference>
<feature type="compositionally biased region" description="Basic and acidic residues" evidence="1">
    <location>
        <begin position="320"/>
        <end position="331"/>
    </location>
</feature>
<comment type="caution">
    <text evidence="2">The sequence shown here is derived from an EMBL/GenBank/DDBJ whole genome shotgun (WGS) entry which is preliminary data.</text>
</comment>
<gene>
    <name evidence="2" type="ORF">KR51_00016680</name>
</gene>
<dbReference type="EMBL" id="ASSJ01000041">
    <property type="protein sequence ID" value="ERN41813.1"/>
    <property type="molecule type" value="Genomic_DNA"/>
</dbReference>
<keyword evidence="3" id="KW-1185">Reference proteome</keyword>
<evidence type="ECO:0000313" key="2">
    <source>
        <dbReference type="EMBL" id="ERN41813.1"/>
    </source>
</evidence>
<proteinExistence type="predicted"/>
<protein>
    <submittedName>
        <fullName evidence="2">Uncharacterized protein</fullName>
    </submittedName>
</protein>
<feature type="region of interest" description="Disordered" evidence="1">
    <location>
        <begin position="306"/>
        <end position="347"/>
    </location>
</feature>
<organism evidence="2 3">
    <name type="scientific">Rubidibacter lacunae KORDI 51-2</name>
    <dbReference type="NCBI Taxonomy" id="582515"/>
    <lineage>
        <taxon>Bacteria</taxon>
        <taxon>Bacillati</taxon>
        <taxon>Cyanobacteriota</taxon>
        <taxon>Cyanophyceae</taxon>
        <taxon>Oscillatoriophycideae</taxon>
        <taxon>Chroococcales</taxon>
        <taxon>Aphanothecaceae</taxon>
        <taxon>Rubidibacter</taxon>
    </lineage>
</organism>
<name>U5DB95_9CHRO</name>
<sequence>MTQSDAFDIAIPLFRLRWNTRAVLEGLTAHYAPRAIHVIAPAPEARALAERAGTWQVAPLFTHEEETFFVRTSGLTKEAICGELALGSGTLYTPGWYYQQLLKLGAPDGIEDLSEWYVVWDSDLLPVATWPLLSERDGAIAHTFALLQHNRWGNARIVAKWTDWIRTVLGVEPVTDPVGTFVAHHMWFKQEHLGSYKRRLGEYFQSDDSWLLLMMRSALQFETFAEYWSYSSWVADRAPTDLAFHSYEDYGETTERFFDDGTGLFSATLARYLEARSESAEDAASPSFEAIAGFVRDAYGSDPLPSSLSFESSPRHLKKGKENMHIEEQRSRWNPLNHPRGVETLSV</sequence>
<dbReference type="Pfam" id="PF20102">
    <property type="entry name" value="DUF6492"/>
    <property type="match status" value="1"/>
</dbReference>
<dbReference type="Proteomes" id="UP000016960">
    <property type="component" value="Unassembled WGS sequence"/>
</dbReference>
<evidence type="ECO:0000313" key="3">
    <source>
        <dbReference type="Proteomes" id="UP000016960"/>
    </source>
</evidence>
<dbReference type="PATRIC" id="fig|582515.4.peg.1881"/>